<dbReference type="InterPro" id="IPR018102">
    <property type="entry name" value="Ribosomal_uS11_CS"/>
</dbReference>
<accession>A0A8J2FNE5</accession>
<dbReference type="PROSITE" id="PS00054">
    <property type="entry name" value="RIBOSOMAL_S11"/>
    <property type="match status" value="1"/>
</dbReference>
<dbReference type="SUPFAM" id="SSF53137">
    <property type="entry name" value="Translational machinery components"/>
    <property type="match status" value="1"/>
</dbReference>
<dbReference type="RefSeq" id="WP_174583101.1">
    <property type="nucleotide sequence ID" value="NZ_CAJNOB010000011.1"/>
</dbReference>
<evidence type="ECO:0000313" key="11">
    <source>
        <dbReference type="Proteomes" id="UP000663859"/>
    </source>
</evidence>
<dbReference type="NCBIfam" id="TIGR03632">
    <property type="entry name" value="uS11_bact"/>
    <property type="match status" value="1"/>
</dbReference>
<dbReference type="FunFam" id="3.30.420.80:FF:000010">
    <property type="entry name" value="30S ribosomal protein S11"/>
    <property type="match status" value="1"/>
</dbReference>
<organism evidence="10 11">
    <name type="scientific">Candidatus Methylacidithermus pantelleriae</name>
    <dbReference type="NCBI Taxonomy" id="2744239"/>
    <lineage>
        <taxon>Bacteria</taxon>
        <taxon>Pseudomonadati</taxon>
        <taxon>Verrucomicrobiota</taxon>
        <taxon>Methylacidiphilae</taxon>
        <taxon>Methylacidiphilales</taxon>
        <taxon>Methylacidiphilaceae</taxon>
        <taxon>Candidatus Methylacidithermus</taxon>
    </lineage>
</organism>
<keyword evidence="4 7" id="KW-0689">Ribosomal protein</keyword>
<dbReference type="Gene3D" id="3.30.420.80">
    <property type="entry name" value="Ribosomal protein S11"/>
    <property type="match status" value="1"/>
</dbReference>
<feature type="region of interest" description="Disordered" evidence="9">
    <location>
        <begin position="1"/>
        <end position="62"/>
    </location>
</feature>
<keyword evidence="11" id="KW-1185">Reference proteome</keyword>
<dbReference type="Proteomes" id="UP000663859">
    <property type="component" value="Unassembled WGS sequence"/>
</dbReference>
<evidence type="ECO:0000256" key="1">
    <source>
        <dbReference type="ARBA" id="ARBA00006194"/>
    </source>
</evidence>
<name>A0A8J2FNE5_9BACT</name>
<evidence type="ECO:0000256" key="4">
    <source>
        <dbReference type="ARBA" id="ARBA00022980"/>
    </source>
</evidence>
<gene>
    <name evidence="7 10" type="primary">rpsK</name>
    <name evidence="10" type="ORF">MPNT_190039</name>
</gene>
<dbReference type="HAMAP" id="MF_01310">
    <property type="entry name" value="Ribosomal_uS11"/>
    <property type="match status" value="1"/>
</dbReference>
<dbReference type="PANTHER" id="PTHR11759">
    <property type="entry name" value="40S RIBOSOMAL PROTEIN S14/30S RIBOSOMAL PROTEIN S11"/>
    <property type="match status" value="1"/>
</dbReference>
<dbReference type="NCBIfam" id="NF003698">
    <property type="entry name" value="PRK05309.1"/>
    <property type="match status" value="1"/>
</dbReference>
<dbReference type="GO" id="GO:0006412">
    <property type="term" value="P:translation"/>
    <property type="evidence" value="ECO:0007669"/>
    <property type="project" value="UniProtKB-UniRule"/>
</dbReference>
<dbReference type="InterPro" id="IPR036967">
    <property type="entry name" value="Ribosomal_uS11_sf"/>
</dbReference>
<keyword evidence="3 7" id="KW-0694">RNA-binding</keyword>
<comment type="function">
    <text evidence="7">Located on the platform of the 30S subunit, it bridges several disparate RNA helices of the 16S rRNA. Forms part of the Shine-Dalgarno cleft in the 70S ribosome.</text>
</comment>
<evidence type="ECO:0000256" key="3">
    <source>
        <dbReference type="ARBA" id="ARBA00022884"/>
    </source>
</evidence>
<dbReference type="EMBL" id="CAJNOB010000011">
    <property type="protein sequence ID" value="CAF0695430.1"/>
    <property type="molecule type" value="Genomic_DNA"/>
</dbReference>
<evidence type="ECO:0000313" key="10">
    <source>
        <dbReference type="EMBL" id="CAF0695430.1"/>
    </source>
</evidence>
<evidence type="ECO:0000256" key="2">
    <source>
        <dbReference type="ARBA" id="ARBA00022730"/>
    </source>
</evidence>
<evidence type="ECO:0000256" key="6">
    <source>
        <dbReference type="ARBA" id="ARBA00035160"/>
    </source>
</evidence>
<evidence type="ECO:0000256" key="9">
    <source>
        <dbReference type="SAM" id="MobiDB-lite"/>
    </source>
</evidence>
<evidence type="ECO:0000256" key="5">
    <source>
        <dbReference type="ARBA" id="ARBA00023274"/>
    </source>
</evidence>
<dbReference type="InterPro" id="IPR019981">
    <property type="entry name" value="Ribosomal_uS11_bac-type"/>
</dbReference>
<keyword evidence="2 7" id="KW-0699">rRNA-binding</keyword>
<comment type="similarity">
    <text evidence="1 7 8">Belongs to the universal ribosomal protein uS11 family.</text>
</comment>
<evidence type="ECO:0000256" key="7">
    <source>
        <dbReference type="HAMAP-Rule" id="MF_01310"/>
    </source>
</evidence>
<sequence>MTAKEDKVPATAVREGEVGEPGVPVPEAKKPAKKRSVKGAPEGEGGDVAAQEKPKPARVKGSKNIHSGIVHILATFNNTLVTITDLNGNVIGWSSAGRVGYRGSKKSTAYVAQLVAQDACRQAMAHGLKEVVVKVKGPGTGRESAIRAVQAAGLEVTSILDVTPIPHNGCRPKKPRRV</sequence>
<keyword evidence="5 7" id="KW-0687">Ribonucleoprotein</keyword>
<dbReference type="AlphaFoldDB" id="A0A8J2FNE5"/>
<dbReference type="GO" id="GO:0003735">
    <property type="term" value="F:structural constituent of ribosome"/>
    <property type="evidence" value="ECO:0007669"/>
    <property type="project" value="InterPro"/>
</dbReference>
<proteinExistence type="inferred from homology"/>
<reference evidence="10" key="1">
    <citation type="submission" date="2021-02" db="EMBL/GenBank/DDBJ databases">
        <authorList>
            <person name="Cremers G."/>
            <person name="Picone N."/>
        </authorList>
    </citation>
    <scope>NUCLEOTIDE SEQUENCE</scope>
    <source>
        <strain evidence="10">PQ17</strain>
    </source>
</reference>
<dbReference type="GO" id="GO:1990904">
    <property type="term" value="C:ribonucleoprotein complex"/>
    <property type="evidence" value="ECO:0007669"/>
    <property type="project" value="UniProtKB-KW"/>
</dbReference>
<dbReference type="GO" id="GO:0019843">
    <property type="term" value="F:rRNA binding"/>
    <property type="evidence" value="ECO:0007669"/>
    <property type="project" value="UniProtKB-UniRule"/>
</dbReference>
<dbReference type="Pfam" id="PF00411">
    <property type="entry name" value="Ribosomal_S11"/>
    <property type="match status" value="1"/>
</dbReference>
<evidence type="ECO:0000256" key="8">
    <source>
        <dbReference type="RuleBase" id="RU003629"/>
    </source>
</evidence>
<dbReference type="GO" id="GO:0005840">
    <property type="term" value="C:ribosome"/>
    <property type="evidence" value="ECO:0007669"/>
    <property type="project" value="UniProtKB-KW"/>
</dbReference>
<comment type="caution">
    <text evidence="10">The sequence shown here is derived from an EMBL/GenBank/DDBJ whole genome shotgun (WGS) entry which is preliminary data.</text>
</comment>
<protein>
    <recommendedName>
        <fullName evidence="6 7">Small ribosomal subunit protein uS11</fullName>
    </recommendedName>
</protein>
<dbReference type="InterPro" id="IPR001971">
    <property type="entry name" value="Ribosomal_uS11"/>
</dbReference>
<comment type="subunit">
    <text evidence="7">Part of the 30S ribosomal subunit. Interacts with proteins S7 and S18. Binds to IF-3.</text>
</comment>